<dbReference type="PROSITE" id="PS01036">
    <property type="entry name" value="HSP70_3"/>
    <property type="match status" value="1"/>
</dbReference>
<dbReference type="SUPFAM" id="SSF53067">
    <property type="entry name" value="Actin-like ATPase domain"/>
    <property type="match status" value="2"/>
</dbReference>
<feature type="region of interest" description="Disordered" evidence="8">
    <location>
        <begin position="771"/>
        <end position="849"/>
    </location>
</feature>
<keyword evidence="2" id="KW-0963">Cytoplasm</keyword>
<proteinExistence type="inferred from homology"/>
<dbReference type="FunFam" id="1.20.1270.10:FF:000002">
    <property type="entry name" value="Heat shock 70 kDa protein 4"/>
    <property type="match status" value="1"/>
</dbReference>
<dbReference type="GO" id="GO:0140662">
    <property type="term" value="F:ATP-dependent protein folding chaperone"/>
    <property type="evidence" value="ECO:0007669"/>
    <property type="project" value="InterPro"/>
</dbReference>
<dbReference type="FunFam" id="3.30.30.30:FF:000002">
    <property type="entry name" value="Heat shock 70 kDa protein 4"/>
    <property type="match status" value="1"/>
</dbReference>
<dbReference type="InterPro" id="IPR018181">
    <property type="entry name" value="Heat_shock_70_CS"/>
</dbReference>
<dbReference type="InterPro" id="IPR043129">
    <property type="entry name" value="ATPase_NBD"/>
</dbReference>
<reference evidence="9" key="1">
    <citation type="submission" date="2015-07" db="EMBL/GenBank/DDBJ databases">
        <title>Transcriptome Assembly of Anthurium amnicola.</title>
        <authorList>
            <person name="Suzuki J."/>
        </authorList>
    </citation>
    <scope>NUCLEOTIDE SEQUENCE</scope>
</reference>
<dbReference type="GO" id="GO:0005524">
    <property type="term" value="F:ATP binding"/>
    <property type="evidence" value="ECO:0007669"/>
    <property type="project" value="UniProtKB-KW"/>
</dbReference>
<evidence type="ECO:0000256" key="8">
    <source>
        <dbReference type="SAM" id="MobiDB-lite"/>
    </source>
</evidence>
<feature type="region of interest" description="Disordered" evidence="8">
    <location>
        <begin position="505"/>
        <end position="567"/>
    </location>
</feature>
<dbReference type="FunFam" id="3.30.420.40:FF:000171">
    <property type="entry name" value="Heat shock 70 kDa protein 4"/>
    <property type="match status" value="2"/>
</dbReference>
<dbReference type="Gene3D" id="3.30.420.40">
    <property type="match status" value="2"/>
</dbReference>
<keyword evidence="3" id="KW-0547">Nucleotide-binding</keyword>
<dbReference type="Pfam" id="PF00012">
    <property type="entry name" value="HSP70"/>
    <property type="match status" value="1"/>
</dbReference>
<dbReference type="FunFam" id="2.60.34.10:FF:000011">
    <property type="entry name" value="Heat shock protein hsp88"/>
    <property type="match status" value="1"/>
</dbReference>
<feature type="compositionally biased region" description="Low complexity" evidence="8">
    <location>
        <begin position="817"/>
        <end position="826"/>
    </location>
</feature>
<comment type="subcellular location">
    <subcellularLocation>
        <location evidence="1">Cytoplasm</location>
    </subcellularLocation>
</comment>
<dbReference type="PRINTS" id="PR00301">
    <property type="entry name" value="HEATSHOCK70"/>
</dbReference>
<evidence type="ECO:0000256" key="3">
    <source>
        <dbReference type="ARBA" id="ARBA00022741"/>
    </source>
</evidence>
<sequence>MSVVGIDFGNLNSKIAVARNRGIDVICNEVSNRATPSLVSFGPKQRYLGEAAKTQEISNFKNTVGSLKRLAGRTFQDKEIQEIEKEYINAELVNEKGQLGVKVQYLGEQRVFTSTQLIAMYFTKLKEIASVELKIPVSDVVISVPGWFTDIQRRSILDAAEIAGFNCLRLMNDTTASALGYGITKTDLPEDKDKPRNVVFADIGHSCYSVTVVSFVKGQLTVRSTAYDRHFGGRDFDQLLVNHFAEIFKEKNKIDVKSNPKALFRLRTAVEKLKKVLSANNQSPLNVESIMNDIDVSSIISRQEFEELAENLLSRVENPLKQALQESGLKLEEIHSVEVIGGSTRIPSIKERIAKFFGKELNYTLNQDEAVARGCALQCAILSPVFKVREFSVQDATPYPIKIKWENIPEIPNEESELTVFPKNNNIPSTKILTFYRKQPFDIEAHYAETDKIPTGINSWIGRFSIKEVVPTDSDDLSIVKVKARLNVHGVLSVESAYIAEEVIKEEKEEPPKAEEPSKAEEPPKSEESQKSEEPPKSGDPQPMETDDKSQESQPKPPSPVTKKVKKLVKKKDLPLVPGTSSLDKSIITQLKEVEGQMIATDKLVADTETQKNALEEYVYDMRGKLDTMYQEFINPADKDKFIDLLNNTENWLYDEGEDATKSIYIEKLDELKKYGNPIVERYRESEERPRAEKLLRENIQHFILNATSNEEKFNHIPEEEKQGVVERATKTSEWLNEKLEAQAKIQKYETPVVFVREILKERENLVHFASPILSKPKPKPEPKPEETPTPTNPENQNSDTPKSEGTTTEEPKGTNEETTNEVTNEVTDEIKIEDASKKDKDQNDMDVD</sequence>
<dbReference type="Gene3D" id="3.90.640.10">
    <property type="entry name" value="Actin, Chain A, domain 4"/>
    <property type="match status" value="1"/>
</dbReference>
<dbReference type="FunFam" id="3.90.640.10:FF:000004">
    <property type="entry name" value="Heat shock 70 kDa protein 4"/>
    <property type="match status" value="1"/>
</dbReference>
<keyword evidence="4" id="KW-0067">ATP-binding</keyword>
<dbReference type="Gene3D" id="1.20.1270.10">
    <property type="match status" value="1"/>
</dbReference>
<organism evidence="9">
    <name type="scientific">Anthurium amnicola</name>
    <dbReference type="NCBI Taxonomy" id="1678845"/>
    <lineage>
        <taxon>Eukaryota</taxon>
        <taxon>Viridiplantae</taxon>
        <taxon>Streptophyta</taxon>
        <taxon>Embryophyta</taxon>
        <taxon>Tracheophyta</taxon>
        <taxon>Spermatophyta</taxon>
        <taxon>Magnoliopsida</taxon>
        <taxon>Liliopsida</taxon>
        <taxon>Araceae</taxon>
        <taxon>Pothoideae</taxon>
        <taxon>Potheae</taxon>
        <taxon>Anthurium</taxon>
    </lineage>
</organism>
<dbReference type="GO" id="GO:0005634">
    <property type="term" value="C:nucleus"/>
    <property type="evidence" value="ECO:0007669"/>
    <property type="project" value="TreeGrafter"/>
</dbReference>
<evidence type="ECO:0000313" key="9">
    <source>
        <dbReference type="EMBL" id="JAT48209.1"/>
    </source>
</evidence>
<dbReference type="PANTHER" id="PTHR45639">
    <property type="entry name" value="HSC70CB, ISOFORM G-RELATED"/>
    <property type="match status" value="1"/>
</dbReference>
<keyword evidence="5 9" id="KW-0346">Stress response</keyword>
<dbReference type="CDD" id="cd24094">
    <property type="entry name" value="ASKHA_NBD_HSP70_ScSse"/>
    <property type="match status" value="1"/>
</dbReference>
<accession>A0A1D1Y0R5</accession>
<evidence type="ECO:0000256" key="5">
    <source>
        <dbReference type="ARBA" id="ARBA00023016"/>
    </source>
</evidence>
<evidence type="ECO:0000256" key="7">
    <source>
        <dbReference type="ARBA" id="ARBA00061090"/>
    </source>
</evidence>
<feature type="compositionally biased region" description="Basic and acidic residues" evidence="8">
    <location>
        <begin position="829"/>
        <end position="849"/>
    </location>
</feature>
<dbReference type="EMBL" id="GDJX01019727">
    <property type="protein sequence ID" value="JAT48209.1"/>
    <property type="molecule type" value="Transcribed_RNA"/>
</dbReference>
<comment type="similarity">
    <text evidence="7">Belongs to the heat shock protein 70 (TC 1.A.33) family. HSP110/SSE subfamily.</text>
</comment>
<dbReference type="SUPFAM" id="SSF100934">
    <property type="entry name" value="Heat shock protein 70kD (HSP70), C-terminal subdomain"/>
    <property type="match status" value="2"/>
</dbReference>
<dbReference type="AlphaFoldDB" id="A0A1D1Y0R5"/>
<dbReference type="Gene3D" id="2.60.34.10">
    <property type="entry name" value="Substrate Binding Domain Of DNAk, Chain A, domain 1"/>
    <property type="match status" value="1"/>
</dbReference>
<dbReference type="SUPFAM" id="SSF100920">
    <property type="entry name" value="Heat shock protein 70kD (HSP70), peptide-binding domain"/>
    <property type="match status" value="1"/>
</dbReference>
<dbReference type="PANTHER" id="PTHR45639:SF4">
    <property type="entry name" value="HSC70CB, ISOFORM G"/>
    <property type="match status" value="1"/>
</dbReference>
<keyword evidence="6" id="KW-0143">Chaperone</keyword>
<dbReference type="Gene3D" id="3.30.30.30">
    <property type="match status" value="1"/>
</dbReference>
<evidence type="ECO:0000256" key="2">
    <source>
        <dbReference type="ARBA" id="ARBA00022490"/>
    </source>
</evidence>
<dbReference type="InterPro" id="IPR013126">
    <property type="entry name" value="Hsp_70_fam"/>
</dbReference>
<evidence type="ECO:0000256" key="6">
    <source>
        <dbReference type="ARBA" id="ARBA00023186"/>
    </source>
</evidence>
<evidence type="ECO:0000256" key="1">
    <source>
        <dbReference type="ARBA" id="ARBA00004496"/>
    </source>
</evidence>
<feature type="compositionally biased region" description="Polar residues" evidence="8">
    <location>
        <begin position="797"/>
        <end position="809"/>
    </location>
</feature>
<protein>
    <submittedName>
        <fullName evidence="9">Heat shock protein Hsp88</fullName>
    </submittedName>
</protein>
<name>A0A1D1Y0R5_9ARAE</name>
<dbReference type="InterPro" id="IPR029047">
    <property type="entry name" value="HSP70_peptide-bd_sf"/>
</dbReference>
<evidence type="ECO:0000256" key="4">
    <source>
        <dbReference type="ARBA" id="ARBA00022840"/>
    </source>
</evidence>
<gene>
    <name evidence="9" type="primary">hsp-88_0</name>
    <name evidence="9" type="ORF">g.48824</name>
</gene>
<feature type="compositionally biased region" description="Basic and acidic residues" evidence="8">
    <location>
        <begin position="505"/>
        <end position="537"/>
    </location>
</feature>
<dbReference type="InterPro" id="IPR029048">
    <property type="entry name" value="HSP70_C_sf"/>
</dbReference>
<dbReference type="GO" id="GO:0005829">
    <property type="term" value="C:cytosol"/>
    <property type="evidence" value="ECO:0007669"/>
    <property type="project" value="TreeGrafter"/>
</dbReference>